<evidence type="ECO:0000313" key="1">
    <source>
        <dbReference type="EMBL" id="PTB88197.1"/>
    </source>
</evidence>
<accession>A0A6N4DCV6</accession>
<dbReference type="Pfam" id="PF10734">
    <property type="entry name" value="DUF2523"/>
    <property type="match status" value="1"/>
</dbReference>
<evidence type="ECO:0000313" key="2">
    <source>
        <dbReference type="Proteomes" id="UP000241514"/>
    </source>
</evidence>
<comment type="caution">
    <text evidence="1">The sequence shown here is derived from an EMBL/GenBank/DDBJ whole genome shotgun (WGS) entry which is preliminary data.</text>
</comment>
<dbReference type="Proteomes" id="UP000241514">
    <property type="component" value="Unassembled WGS sequence"/>
</dbReference>
<protein>
    <recommendedName>
        <fullName evidence="3">DUF2523 domain-containing protein</fullName>
    </recommendedName>
</protein>
<name>A0A6N4DCV6_9GAMM</name>
<sequence length="65" mass="6855">TAFQPLVQAFFDEAVSNLNGLPATALQLMLLGGFGEFLTIIGSAVLTRLAISTASTFFGIKFKST</sequence>
<reference evidence="1 2" key="1">
    <citation type="submission" date="2018-03" db="EMBL/GenBank/DDBJ databases">
        <title>Cross-interface Injection: A General Nanoliter Liquid Handling Method Applied to Single Cells Genome Amplification Automated Nanoliter Liquid Handling Applied to Single Cell Multiple Displacement Amplification.</title>
        <authorList>
            <person name="Yun J."/>
            <person name="Xu P."/>
            <person name="Xu J."/>
            <person name="Dai X."/>
            <person name="Wang Y."/>
            <person name="Zheng X."/>
            <person name="Cao C."/>
            <person name="Yi Q."/>
            <person name="Zhu Y."/>
            <person name="Wang L."/>
            <person name="Dong Z."/>
            <person name="Huang Y."/>
            <person name="Huang L."/>
            <person name="Du W."/>
        </authorList>
    </citation>
    <scope>NUCLEOTIDE SEQUENCE [LARGE SCALE GENOMIC DNA]</scope>
    <source>
        <strain evidence="1 2">A9-4</strain>
    </source>
</reference>
<evidence type="ECO:0008006" key="3">
    <source>
        <dbReference type="Google" id="ProtNLM"/>
    </source>
</evidence>
<organism evidence="1 2">
    <name type="scientific">Pseudidiomarina aestuarii</name>
    <dbReference type="NCBI Taxonomy" id="624146"/>
    <lineage>
        <taxon>Bacteria</taxon>
        <taxon>Pseudomonadati</taxon>
        <taxon>Pseudomonadota</taxon>
        <taxon>Gammaproteobacteria</taxon>
        <taxon>Alteromonadales</taxon>
        <taxon>Idiomarinaceae</taxon>
        <taxon>Pseudidiomarina</taxon>
    </lineage>
</organism>
<feature type="non-terminal residue" evidence="1">
    <location>
        <position position="1"/>
    </location>
</feature>
<gene>
    <name evidence="1" type="ORF">C9928_06830</name>
</gene>
<dbReference type="InterPro" id="IPR019670">
    <property type="entry name" value="DUF2523"/>
</dbReference>
<dbReference type="AlphaFoldDB" id="A0A6N4DCV6"/>
<dbReference type="EMBL" id="PYVG01000109">
    <property type="protein sequence ID" value="PTB88197.1"/>
    <property type="molecule type" value="Genomic_DNA"/>
</dbReference>
<proteinExistence type="predicted"/>